<protein>
    <submittedName>
        <fullName evidence="7">T9SS type A sorting domain-containing protein</fullName>
    </submittedName>
</protein>
<name>A0A7H0VA02_9FLAO</name>
<sequence length="281" mass="31816">MKRLFLFVLLIPFSLCAQNFSADSDAWIWSLPAAQNINFGKPNAQNSGLHNVLRAESWQWQGTRNDTIRFLIHFPADTIPPQDIDSAFLYLKFFANPNFTQQVGQNAFRIHPITEAWQETQVTWANQPAIDDQVFVEGATSQSDTQSYRLDVTQLLKSANQQQATGFMVKLRTETPFAGVSFASREHNQSALHPRLIVHRPSGIGLKEKAKTAIEFNNPVNDKLQLKASDAEPLEVQILDSQGRKVYQGSLDNTLNINTSEWAIGRYYMWINGEQHALVKL</sequence>
<dbReference type="GO" id="GO:0005576">
    <property type="term" value="C:extracellular region"/>
    <property type="evidence" value="ECO:0007669"/>
    <property type="project" value="UniProtKB-SubCell"/>
</dbReference>
<dbReference type="Pfam" id="PF24517">
    <property type="entry name" value="CBM96"/>
    <property type="match status" value="1"/>
</dbReference>
<feature type="chain" id="PRO_5028886513" evidence="4">
    <location>
        <begin position="18"/>
        <end position="281"/>
    </location>
</feature>
<evidence type="ECO:0000256" key="1">
    <source>
        <dbReference type="ARBA" id="ARBA00004613"/>
    </source>
</evidence>
<evidence type="ECO:0000313" key="7">
    <source>
        <dbReference type="EMBL" id="QNR22550.1"/>
    </source>
</evidence>
<dbReference type="Pfam" id="PF18962">
    <property type="entry name" value="Por_Secre_tail"/>
    <property type="match status" value="1"/>
</dbReference>
<evidence type="ECO:0000256" key="3">
    <source>
        <dbReference type="ARBA" id="ARBA00022729"/>
    </source>
</evidence>
<proteinExistence type="predicted"/>
<feature type="signal peptide" evidence="4">
    <location>
        <begin position="1"/>
        <end position="17"/>
    </location>
</feature>
<dbReference type="NCBIfam" id="TIGR04183">
    <property type="entry name" value="Por_Secre_tail"/>
    <property type="match status" value="1"/>
</dbReference>
<keyword evidence="8" id="KW-1185">Reference proteome</keyword>
<feature type="domain" description="Secretion system C-terminal sorting" evidence="5">
    <location>
        <begin position="218"/>
        <end position="278"/>
    </location>
</feature>
<dbReference type="RefSeq" id="WP_210757116.1">
    <property type="nucleotide sequence ID" value="NZ_CP060139.1"/>
</dbReference>
<dbReference type="AlphaFoldDB" id="A0A7H0VA02"/>
<accession>A0A7H0VA02</accession>
<comment type="subcellular location">
    <subcellularLocation>
        <location evidence="1">Secreted</location>
    </subcellularLocation>
</comment>
<evidence type="ECO:0000259" key="5">
    <source>
        <dbReference type="Pfam" id="PF18962"/>
    </source>
</evidence>
<dbReference type="EMBL" id="CP060139">
    <property type="protein sequence ID" value="QNR22550.1"/>
    <property type="molecule type" value="Genomic_DNA"/>
</dbReference>
<dbReference type="Proteomes" id="UP000516305">
    <property type="component" value="Chromosome"/>
</dbReference>
<dbReference type="InterPro" id="IPR055372">
    <property type="entry name" value="CBM96"/>
</dbReference>
<feature type="domain" description="Carbohydrate-binding module family 96" evidence="6">
    <location>
        <begin position="20"/>
        <end position="198"/>
    </location>
</feature>
<keyword evidence="3 4" id="KW-0732">Signal</keyword>
<evidence type="ECO:0000256" key="2">
    <source>
        <dbReference type="ARBA" id="ARBA00022525"/>
    </source>
</evidence>
<organism evidence="7 8">
    <name type="scientific">Croceimicrobium hydrocarbonivorans</name>
    <dbReference type="NCBI Taxonomy" id="2761580"/>
    <lineage>
        <taxon>Bacteria</taxon>
        <taxon>Pseudomonadati</taxon>
        <taxon>Bacteroidota</taxon>
        <taxon>Flavobacteriia</taxon>
        <taxon>Flavobacteriales</taxon>
        <taxon>Owenweeksiaceae</taxon>
        <taxon>Croceimicrobium</taxon>
    </lineage>
</organism>
<evidence type="ECO:0000256" key="4">
    <source>
        <dbReference type="SAM" id="SignalP"/>
    </source>
</evidence>
<reference evidence="7 8" key="1">
    <citation type="submission" date="2020-08" db="EMBL/GenBank/DDBJ databases">
        <title>Croceimicrobium hydrocarbonivorans gen. nov., sp. nov., a novel marine bacterium isolated from a bacterial consortium that degrades polyethylene terephthalate.</title>
        <authorList>
            <person name="Liu R."/>
        </authorList>
    </citation>
    <scope>NUCLEOTIDE SEQUENCE [LARGE SCALE GENOMIC DNA]</scope>
    <source>
        <strain evidence="7 8">A20-9</strain>
    </source>
</reference>
<evidence type="ECO:0000313" key="8">
    <source>
        <dbReference type="Proteomes" id="UP000516305"/>
    </source>
</evidence>
<dbReference type="KEGG" id="chyd:H4K34_09125"/>
<keyword evidence="2" id="KW-0964">Secreted</keyword>
<gene>
    <name evidence="7" type="ORF">H4K34_09125</name>
</gene>
<evidence type="ECO:0000259" key="6">
    <source>
        <dbReference type="Pfam" id="PF24517"/>
    </source>
</evidence>
<dbReference type="InterPro" id="IPR026444">
    <property type="entry name" value="Secre_tail"/>
</dbReference>
<dbReference type="NCBIfam" id="NF033679">
    <property type="entry name" value="DNRLRE_dom"/>
    <property type="match status" value="1"/>
</dbReference>